<accession>A0A6N4XZK4</accession>
<dbReference type="Pfam" id="PF00550">
    <property type="entry name" value="PP-binding"/>
    <property type="match status" value="1"/>
</dbReference>
<protein>
    <submittedName>
        <fullName evidence="2">Acyl carrier protein</fullName>
    </submittedName>
</protein>
<feature type="domain" description="Carrier" evidence="1">
    <location>
        <begin position="1"/>
        <end position="79"/>
    </location>
</feature>
<reference evidence="2 3" key="1">
    <citation type="submission" date="2020-01" db="EMBL/GenBank/DDBJ databases">
        <authorList>
            <person name="Rodrigo-Torres L."/>
            <person name="Arahal R. D."/>
            <person name="Lucena T."/>
        </authorList>
    </citation>
    <scope>NUCLEOTIDE SEQUENCE [LARGE SCALE GENOMIC DNA]</scope>
    <source>
        <strain evidence="2 3">CECT 9393</strain>
    </source>
</reference>
<dbReference type="Proteomes" id="UP000445309">
    <property type="component" value="Unassembled WGS sequence"/>
</dbReference>
<name>A0A6N4XZK4_9FLAO</name>
<dbReference type="PROSITE" id="PS50075">
    <property type="entry name" value="CARRIER"/>
    <property type="match status" value="1"/>
</dbReference>
<dbReference type="Gene3D" id="1.10.1200.10">
    <property type="entry name" value="ACP-like"/>
    <property type="match status" value="1"/>
</dbReference>
<evidence type="ECO:0000313" key="2">
    <source>
        <dbReference type="EMBL" id="CAA7393947.1"/>
    </source>
</evidence>
<dbReference type="SUPFAM" id="SSF47336">
    <property type="entry name" value="ACP-like"/>
    <property type="match status" value="1"/>
</dbReference>
<keyword evidence="3" id="KW-1185">Reference proteome</keyword>
<dbReference type="EMBL" id="CACVBY010000192">
    <property type="protein sequence ID" value="CAA7393947.1"/>
    <property type="molecule type" value="Genomic_DNA"/>
</dbReference>
<proteinExistence type="predicted"/>
<dbReference type="RefSeq" id="WP_162074467.1">
    <property type="nucleotide sequence ID" value="NZ_CACVBY010000192.1"/>
</dbReference>
<dbReference type="AlphaFoldDB" id="A0A6N4XZK4"/>
<evidence type="ECO:0000313" key="3">
    <source>
        <dbReference type="Proteomes" id="UP000445309"/>
    </source>
</evidence>
<evidence type="ECO:0000259" key="1">
    <source>
        <dbReference type="PROSITE" id="PS50075"/>
    </source>
</evidence>
<gene>
    <name evidence="2" type="primary">acpP_4</name>
    <name evidence="2" type="ORF">CHRY9393_03581</name>
</gene>
<dbReference type="InterPro" id="IPR036736">
    <property type="entry name" value="ACP-like_sf"/>
</dbReference>
<organism evidence="2 3">
    <name type="scientific">Chryseobacterium fistulae</name>
    <dbReference type="NCBI Taxonomy" id="2675058"/>
    <lineage>
        <taxon>Bacteria</taxon>
        <taxon>Pseudomonadati</taxon>
        <taxon>Bacteroidota</taxon>
        <taxon>Flavobacteriia</taxon>
        <taxon>Flavobacteriales</taxon>
        <taxon>Weeksellaceae</taxon>
        <taxon>Chryseobacterium group</taxon>
        <taxon>Chryseobacterium</taxon>
    </lineage>
</organism>
<dbReference type="InterPro" id="IPR009081">
    <property type="entry name" value="PP-bd_ACP"/>
</dbReference>
<sequence length="79" mass="9186">MDKNEILTKLTKIFHEELDNEDIVLSFETTADDIEEWDSLSHIQLIVAVEKNFGVRFTSSEIQSWQNVGEMIDCIVKKK</sequence>